<proteinExistence type="predicted"/>
<dbReference type="Pfam" id="PF23959">
    <property type="entry name" value="DUF7288"/>
    <property type="match status" value="1"/>
</dbReference>
<dbReference type="AlphaFoldDB" id="A0AAP2RCE1"/>
<keyword evidence="1" id="KW-1133">Transmembrane helix</keyword>
<keyword evidence="1" id="KW-0472">Membrane</keyword>
<comment type="caution">
    <text evidence="2">The sequence shown here is derived from an EMBL/GenBank/DDBJ whole genome shotgun (WGS) entry which is preliminary data.</text>
</comment>
<evidence type="ECO:0000313" key="3">
    <source>
        <dbReference type="Proteomes" id="UP001320159"/>
    </source>
</evidence>
<evidence type="ECO:0000256" key="1">
    <source>
        <dbReference type="SAM" id="Phobius"/>
    </source>
</evidence>
<evidence type="ECO:0000313" key="2">
    <source>
        <dbReference type="EMBL" id="MCD1294743.1"/>
    </source>
</evidence>
<dbReference type="InterPro" id="IPR055712">
    <property type="entry name" value="DUF7288"/>
</dbReference>
<keyword evidence="1" id="KW-0812">Transmembrane</keyword>
<protein>
    <submittedName>
        <fullName evidence="2">Uncharacterized protein</fullName>
    </submittedName>
</protein>
<sequence>MASLRRDDRGQMQTIEGLGAAMIMLSVLALVVQTTSVTPLTSSFTNQHIKLELQNMGQDILTTLDETYTMNTTDLNATSLLKQSIKEWVLVNNYDWYAWNNTTYVSLSYVNNTTILNTALGNALSYALIDRGVAFNVEVAYPDMENRVRCAKMIWNGDPSENCVTVSRIIVLHDDVYGTGKDIPVDGYYDNSFILPDISPDTPLHNVAEVKLTMWVM</sequence>
<dbReference type="EMBL" id="PGCK01000005">
    <property type="protein sequence ID" value="MCD1294743.1"/>
    <property type="molecule type" value="Genomic_DNA"/>
</dbReference>
<dbReference type="Proteomes" id="UP001320159">
    <property type="component" value="Unassembled WGS sequence"/>
</dbReference>
<organism evidence="2 3">
    <name type="scientific">Methanooceanicella nereidis</name>
    <dbReference type="NCBI Taxonomy" id="2052831"/>
    <lineage>
        <taxon>Archaea</taxon>
        <taxon>Methanobacteriati</taxon>
        <taxon>Methanobacteriota</taxon>
        <taxon>Stenosarchaea group</taxon>
        <taxon>Methanomicrobia</taxon>
        <taxon>Methanocellales</taxon>
        <taxon>Methanocellaceae</taxon>
        <taxon>Methanooceanicella</taxon>
    </lineage>
</organism>
<gene>
    <name evidence="2" type="ORF">CUJ83_06990</name>
</gene>
<keyword evidence="3" id="KW-1185">Reference proteome</keyword>
<feature type="transmembrane region" description="Helical" evidence="1">
    <location>
        <begin position="12"/>
        <end position="32"/>
    </location>
</feature>
<reference evidence="2 3" key="1">
    <citation type="submission" date="2017-11" db="EMBL/GenBank/DDBJ databases">
        <title>Isolation and Characterization of Family Methanocellaceae Species from Potential Methane Hydrate Area Offshore Southwestern Taiwan.</title>
        <authorList>
            <person name="Zhang W.-L."/>
            <person name="Chen W.-C."/>
            <person name="Lai M.-C."/>
            <person name="Chen S.-C."/>
        </authorList>
    </citation>
    <scope>NUCLEOTIDE SEQUENCE [LARGE SCALE GENOMIC DNA]</scope>
    <source>
        <strain evidence="2 3">CWC-04</strain>
    </source>
</reference>
<dbReference type="RefSeq" id="WP_230741579.1">
    <property type="nucleotide sequence ID" value="NZ_PGCK01000005.1"/>
</dbReference>
<name>A0AAP2RCE1_9EURY</name>
<accession>A0AAP2RCE1</accession>